<name>A0A2K9LVJ2_SPISQ</name>
<feature type="region of interest" description="Disordered" evidence="1">
    <location>
        <begin position="1"/>
        <end position="24"/>
    </location>
</feature>
<feature type="compositionally biased region" description="Polar residues" evidence="1">
    <location>
        <begin position="14"/>
        <end position="24"/>
    </location>
</feature>
<keyword evidence="2" id="KW-1133">Transmembrane helix</keyword>
<protein>
    <submittedName>
        <fullName evidence="3">Uncharacterized protein</fullName>
    </submittedName>
</protein>
<dbReference type="OrthoDB" id="387698at2"/>
<gene>
    <name evidence="3" type="ORF">SMONO_v1c01020</name>
</gene>
<dbReference type="RefSeq" id="WP_101780407.1">
    <property type="nucleotide sequence ID" value="NZ_CP025543.1"/>
</dbReference>
<dbReference type="KEGG" id="smoo:SMONO_v1c01020"/>
<sequence>MSEVKLNLKKMSRQKSPNNSSSRTNEFNGFRTLYLINLKRLVRNKAVIAMAIISLLVTLTMTSIVSSTMNSPDGASSIGLIIVSVQFICEIFFFIVFMIILSSELIKKQLLEGIQNIEIRSGMSYKKSFLLRWYVFMTFTMALALANSLLKIALSTNIVFQFNSLSLVIISTCIFFFFIGFVWTPVVFLITIICSIAWSIMLNVFITMLLVFSGMISSMGTLFEYQKTENNTLVARTNLKLEIGNSFYKTVKDDQTSEIKALFIDEDDEGNSILQKQLNNNLIVAGMEGNLKSTSIYFDYSFRNPYYNAALWGGAFNIKGNPKDGAQSNEYNPIIDTSIYYLLNDLFETVEKGMKSDNNKPPLSLPGYMGGFMDEYGSDSKFHDISPLLNWLAKQEQTKKYKTLLKWVDGFYSKYKFIIPSNKNLRTEEPFIFISDFRNSNYLLQEDQNKEIYKVYKRYPEMLIINNIITESWISSMVSKAELTYRGNSWNSTFKDPKEAYENYQEWTNGSILKNNLNIFQHFSTIHSQLFGSNTIKDMLFKDSLFGYTGITTGYKNLIDLASVDAREMENNSPLKPIFESVKLEKNNGFLVPIAFLIYLLIGTGSMYLIYLLWSRKSKI</sequence>
<keyword evidence="4" id="KW-1185">Reference proteome</keyword>
<evidence type="ECO:0000256" key="2">
    <source>
        <dbReference type="SAM" id="Phobius"/>
    </source>
</evidence>
<evidence type="ECO:0000256" key="1">
    <source>
        <dbReference type="SAM" id="MobiDB-lite"/>
    </source>
</evidence>
<feature type="transmembrane region" description="Helical" evidence="2">
    <location>
        <begin position="129"/>
        <end position="146"/>
    </location>
</feature>
<evidence type="ECO:0000313" key="3">
    <source>
        <dbReference type="EMBL" id="AUM62355.1"/>
    </source>
</evidence>
<feature type="transmembrane region" description="Helical" evidence="2">
    <location>
        <begin position="46"/>
        <end position="66"/>
    </location>
</feature>
<feature type="transmembrane region" description="Helical" evidence="2">
    <location>
        <begin position="78"/>
        <end position="101"/>
    </location>
</feature>
<proteinExistence type="predicted"/>
<feature type="transmembrane region" description="Helical" evidence="2">
    <location>
        <begin position="158"/>
        <end position="179"/>
    </location>
</feature>
<dbReference type="AlphaFoldDB" id="A0A2K9LVJ2"/>
<feature type="transmembrane region" description="Helical" evidence="2">
    <location>
        <begin position="590"/>
        <end position="614"/>
    </location>
</feature>
<accession>A0A2K9LVJ2</accession>
<keyword evidence="2" id="KW-0472">Membrane</keyword>
<dbReference type="Proteomes" id="UP000234790">
    <property type="component" value="Chromosome"/>
</dbReference>
<dbReference type="EMBL" id="CP025543">
    <property type="protein sequence ID" value="AUM62355.1"/>
    <property type="molecule type" value="Genomic_DNA"/>
</dbReference>
<organism evidence="3 4">
    <name type="scientific">Spiroplasma monobiae MQ-1</name>
    <dbReference type="NCBI Taxonomy" id="1336748"/>
    <lineage>
        <taxon>Bacteria</taxon>
        <taxon>Bacillati</taxon>
        <taxon>Mycoplasmatota</taxon>
        <taxon>Mollicutes</taxon>
        <taxon>Entomoplasmatales</taxon>
        <taxon>Spiroplasmataceae</taxon>
        <taxon>Spiroplasma</taxon>
    </lineage>
</organism>
<keyword evidence="2" id="KW-0812">Transmembrane</keyword>
<feature type="transmembrane region" description="Helical" evidence="2">
    <location>
        <begin position="186"/>
        <end position="212"/>
    </location>
</feature>
<reference evidence="3 4" key="1">
    <citation type="submission" date="2017-12" db="EMBL/GenBank/DDBJ databases">
        <title>Complete genome sequence of Spiroplasma monobiae MQ-1 (ATCC 33825).</title>
        <authorList>
            <person name="Tsai Y.-M."/>
            <person name="Lo W.-S."/>
            <person name="Wu P.-S."/>
            <person name="Cho S.-T."/>
            <person name="Kuo C.-H."/>
        </authorList>
    </citation>
    <scope>NUCLEOTIDE SEQUENCE [LARGE SCALE GENOMIC DNA]</scope>
    <source>
        <strain evidence="3 4">MQ-1</strain>
    </source>
</reference>
<evidence type="ECO:0000313" key="4">
    <source>
        <dbReference type="Proteomes" id="UP000234790"/>
    </source>
</evidence>